<evidence type="ECO:0000313" key="2">
    <source>
        <dbReference type="Proteomes" id="UP000280960"/>
    </source>
</evidence>
<keyword evidence="2" id="KW-1185">Reference proteome</keyword>
<evidence type="ECO:0000313" key="1">
    <source>
        <dbReference type="EMBL" id="AYO30926.1"/>
    </source>
</evidence>
<sequence>MRGKISKPFDRYPSLLLKLTAPCKVDLYSDKFYAGCKADIINIEDNSLFAIFYLENSESKEQVNINFPYVSKIIVYGDGLNSLEFSLYTAKNVE</sequence>
<dbReference type="EMBL" id="CP033169">
    <property type="protein sequence ID" value="AYO30926.1"/>
    <property type="molecule type" value="Genomic_DNA"/>
</dbReference>
<protein>
    <submittedName>
        <fullName evidence="1">Uncharacterized protein</fullName>
    </submittedName>
</protein>
<proteinExistence type="predicted"/>
<gene>
    <name evidence="1" type="ORF">D2962_10125</name>
</gene>
<dbReference type="RefSeq" id="WP_122014915.1">
    <property type="nucleotide sequence ID" value="NZ_CP033169.1"/>
</dbReference>
<organism evidence="1 2">
    <name type="scientific">Biomaibacter acetigenes</name>
    <dbReference type="NCBI Taxonomy" id="2316383"/>
    <lineage>
        <taxon>Bacteria</taxon>
        <taxon>Bacillati</taxon>
        <taxon>Bacillota</taxon>
        <taxon>Clostridia</taxon>
        <taxon>Thermosediminibacterales</taxon>
        <taxon>Tepidanaerobacteraceae</taxon>
        <taxon>Biomaibacter</taxon>
    </lineage>
</organism>
<dbReference type="AlphaFoldDB" id="A0A3G2R696"/>
<dbReference type="KEGG" id="bacg:D2962_10125"/>
<dbReference type="Proteomes" id="UP000280960">
    <property type="component" value="Chromosome"/>
</dbReference>
<accession>A0A3G2R696</accession>
<name>A0A3G2R696_9FIRM</name>
<reference evidence="1 2" key="1">
    <citation type="submission" date="2018-10" db="EMBL/GenBank/DDBJ databases">
        <authorList>
            <person name="Zhang X."/>
        </authorList>
    </citation>
    <scope>NUCLEOTIDE SEQUENCE [LARGE SCALE GENOMIC DNA]</scope>
    <source>
        <strain evidence="1 2">SK-G1</strain>
    </source>
</reference>